<evidence type="ECO:0000313" key="1">
    <source>
        <dbReference type="EMBL" id="XBO38632.1"/>
    </source>
</evidence>
<accession>A0AAU7JE07</accession>
<reference evidence="1" key="1">
    <citation type="submission" date="2024-05" db="EMBL/GenBank/DDBJ databases">
        <authorList>
            <person name="Kim S."/>
            <person name="Heo J."/>
            <person name="Choi H."/>
            <person name="Choi Y."/>
            <person name="Kwon S.-W."/>
            <person name="Kim Y."/>
        </authorList>
    </citation>
    <scope>NUCLEOTIDE SEQUENCE</scope>
    <source>
        <strain evidence="1">KACC 23698</strain>
    </source>
</reference>
<dbReference type="InterPro" id="IPR026286">
    <property type="entry name" value="MaiA/AMDase"/>
</dbReference>
<proteinExistence type="predicted"/>
<gene>
    <name evidence="1" type="ORF">ABEG18_23535</name>
</gene>
<dbReference type="RefSeq" id="WP_406855472.1">
    <property type="nucleotide sequence ID" value="NZ_CP157484.1"/>
</dbReference>
<dbReference type="InterPro" id="IPR053714">
    <property type="entry name" value="Iso_Racemase_Enz_sf"/>
</dbReference>
<dbReference type="EMBL" id="CP157484">
    <property type="protein sequence ID" value="XBO38632.1"/>
    <property type="molecule type" value="Genomic_DNA"/>
</dbReference>
<dbReference type="PANTHER" id="PTHR40267">
    <property type="entry name" value="BLR3294 PROTEIN"/>
    <property type="match status" value="1"/>
</dbReference>
<dbReference type="AlphaFoldDB" id="A0AAU7JE07"/>
<dbReference type="Gene3D" id="3.40.50.12500">
    <property type="match status" value="1"/>
</dbReference>
<organism evidence="1">
    <name type="scientific">Alsobacter sp. KACC 23698</name>
    <dbReference type="NCBI Taxonomy" id="3149229"/>
    <lineage>
        <taxon>Bacteria</taxon>
        <taxon>Pseudomonadati</taxon>
        <taxon>Pseudomonadota</taxon>
        <taxon>Alphaproteobacteria</taxon>
        <taxon>Hyphomicrobiales</taxon>
        <taxon>Alsobacteraceae</taxon>
        <taxon>Alsobacter</taxon>
    </lineage>
</organism>
<dbReference type="Pfam" id="PF17645">
    <property type="entry name" value="Amdase"/>
    <property type="match status" value="1"/>
</dbReference>
<dbReference type="PANTHER" id="PTHR40267:SF1">
    <property type="entry name" value="BLR3294 PROTEIN"/>
    <property type="match status" value="1"/>
</dbReference>
<name>A0AAU7JE07_9HYPH</name>
<sequence length="246" mass="26518">MNIGDNPFRRQTISLGTITPSANIVVERITTAILADFPQVSGHYSRVSVVGSKDSYSGDYDWRGMLDAAVLLGHARPDVILWNGSKGGSIGFDADRDLCARIKALTGRQATTSTLGVEGFFKRDGVKRFGLVTPYAKAYQDKIVEVYGREGYACAAEAHAGRTDNFSYCEIPDSEIAAMVAHVASAKPDSIITYCTNFPAAPLVADLEQRYGVPIYDSVSIGVREALVLAGVDPSPGRRWGSAFTR</sequence>
<protein>
    <submittedName>
        <fullName evidence="1">Asp/Glu/hydantoin racemase</fullName>
    </submittedName>
</protein>